<name>A0A4R8G7V6_9FIRM</name>
<comment type="caution">
    <text evidence="2">The sequence shown here is derived from an EMBL/GenBank/DDBJ whole genome shotgun (WGS) entry which is preliminary data.</text>
</comment>
<gene>
    <name evidence="2" type="ORF">C7954_14611</name>
</gene>
<dbReference type="PROSITE" id="PS50819">
    <property type="entry name" value="INTEIN_ENDONUCLEASE"/>
    <property type="match status" value="1"/>
</dbReference>
<dbReference type="AlphaFoldDB" id="A0A4R8G7V6"/>
<dbReference type="InterPro" id="IPR036390">
    <property type="entry name" value="WH_DNA-bd_sf"/>
</dbReference>
<dbReference type="InterPro" id="IPR027434">
    <property type="entry name" value="Homing_endonucl"/>
</dbReference>
<dbReference type="Gene3D" id="3.10.28.10">
    <property type="entry name" value="Homing endonucleases"/>
    <property type="match status" value="1"/>
</dbReference>
<dbReference type="Gene3D" id="1.10.10.10">
    <property type="entry name" value="Winged helix-like DNA-binding domain superfamily/Winged helix DNA-binding domain"/>
    <property type="match status" value="1"/>
</dbReference>
<accession>A0A4R8G7V6</accession>
<dbReference type="InterPro" id="IPR004042">
    <property type="entry name" value="Intein_endonuc_central"/>
</dbReference>
<dbReference type="GeneID" id="57013871"/>
<dbReference type="GO" id="GO:0004519">
    <property type="term" value="F:endonuclease activity"/>
    <property type="evidence" value="ECO:0007669"/>
    <property type="project" value="UniProtKB-KW"/>
</dbReference>
<dbReference type="SUPFAM" id="SSF46785">
    <property type="entry name" value="Winged helix' DNA-binding domain"/>
    <property type="match status" value="1"/>
</dbReference>
<dbReference type="InterPro" id="IPR004860">
    <property type="entry name" value="LAGLIDADG_dom"/>
</dbReference>
<organism evidence="2 3">
    <name type="scientific">Halanaerobium congolense</name>
    <dbReference type="NCBI Taxonomy" id="54121"/>
    <lineage>
        <taxon>Bacteria</taxon>
        <taxon>Bacillati</taxon>
        <taxon>Bacillota</taxon>
        <taxon>Clostridia</taxon>
        <taxon>Halanaerobiales</taxon>
        <taxon>Halanaerobiaceae</taxon>
        <taxon>Halanaerobium</taxon>
    </lineage>
</organism>
<protein>
    <submittedName>
        <fullName evidence="2">LAGLIDADG DNA endonuclease family protein</fullName>
    </submittedName>
</protein>
<dbReference type="InterPro" id="IPR036388">
    <property type="entry name" value="WH-like_DNA-bd_sf"/>
</dbReference>
<dbReference type="RefSeq" id="WP_166667728.1">
    <property type="nucleotide sequence ID" value="NZ_SOEF01000046.1"/>
</dbReference>
<evidence type="ECO:0000259" key="1">
    <source>
        <dbReference type="PROSITE" id="PS50819"/>
    </source>
</evidence>
<sequence>MEINQRDFEYLIGVIQGDGNVRKSRNEVRIFISEKETEFINIIREMAIETFGISPRIYYQKDNSLIVLNFRSKELTNLISQYKDSTTGLWSIPKKLKYPEEWIAGIWDTDGYAKFEDGRLECIFTQKSNDNVKFVESALEKIGITRYNVSTFEDDRWQELTETDYLRIWNVDTEIFANKINLRFPKKSKALEEALAHNNFSTYRPRGDFKKEIMELIKNKTGLSNKEIAQKLNSSGSQATKKLTRLFTEGELSKKKENDRWQLNNNLKIEEW</sequence>
<dbReference type="SUPFAM" id="SSF55608">
    <property type="entry name" value="Homing endonucleases"/>
    <property type="match status" value="2"/>
</dbReference>
<dbReference type="Proteomes" id="UP000295472">
    <property type="component" value="Unassembled WGS sequence"/>
</dbReference>
<dbReference type="EMBL" id="SOEF01000046">
    <property type="protein sequence ID" value="TDX36955.1"/>
    <property type="molecule type" value="Genomic_DNA"/>
</dbReference>
<keyword evidence="2" id="KW-0540">Nuclease</keyword>
<reference evidence="2 3" key="1">
    <citation type="submission" date="2019-03" db="EMBL/GenBank/DDBJ databases">
        <title>Subsurface microbial communities from deep shales in Ohio and West Virginia, USA.</title>
        <authorList>
            <person name="Wrighton K."/>
        </authorList>
    </citation>
    <scope>NUCLEOTIDE SEQUENCE [LARGE SCALE GENOMIC DNA]</scope>
    <source>
        <strain evidence="2 3">DSMZ 11287</strain>
    </source>
</reference>
<feature type="domain" description="DOD-type homing endonuclease" evidence="1">
    <location>
        <begin position="11"/>
        <end position="144"/>
    </location>
</feature>
<keyword evidence="2" id="KW-0255">Endonuclease</keyword>
<dbReference type="Pfam" id="PF14528">
    <property type="entry name" value="LAGLIDADG_3"/>
    <property type="match status" value="2"/>
</dbReference>
<evidence type="ECO:0000313" key="2">
    <source>
        <dbReference type="EMBL" id="TDX36955.1"/>
    </source>
</evidence>
<keyword evidence="2" id="KW-0378">Hydrolase</keyword>
<proteinExistence type="predicted"/>
<evidence type="ECO:0000313" key="3">
    <source>
        <dbReference type="Proteomes" id="UP000295472"/>
    </source>
</evidence>